<feature type="chain" id="PRO_5042077651" description="GDSL esterase/lipase" evidence="5">
    <location>
        <begin position="23"/>
        <end position="387"/>
    </location>
</feature>
<evidence type="ECO:0000256" key="3">
    <source>
        <dbReference type="ARBA" id="ARBA00022801"/>
    </source>
</evidence>
<proteinExistence type="inferred from homology"/>
<dbReference type="Pfam" id="PF00657">
    <property type="entry name" value="Lipase_GDSL"/>
    <property type="match status" value="1"/>
</dbReference>
<evidence type="ECO:0000313" key="6">
    <source>
        <dbReference type="EMBL" id="KAK3183670.1"/>
    </source>
</evidence>
<dbReference type="Proteomes" id="UP001281410">
    <property type="component" value="Unassembled WGS sequence"/>
</dbReference>
<dbReference type="Gene3D" id="3.40.50.1110">
    <property type="entry name" value="SGNH hydrolase"/>
    <property type="match status" value="1"/>
</dbReference>
<dbReference type="InterPro" id="IPR001087">
    <property type="entry name" value="GDSL"/>
</dbReference>
<evidence type="ECO:0000256" key="2">
    <source>
        <dbReference type="ARBA" id="ARBA00022729"/>
    </source>
</evidence>
<dbReference type="CDD" id="cd01837">
    <property type="entry name" value="SGNH_plant_lipase_like"/>
    <property type="match status" value="1"/>
</dbReference>
<dbReference type="PANTHER" id="PTHR22835:SF219">
    <property type="entry name" value="GDSL-LIKE LIPASE_ACYLHYDROLASE"/>
    <property type="match status" value="1"/>
</dbReference>
<dbReference type="AlphaFoldDB" id="A0AAD9ZKM3"/>
<evidence type="ECO:0000256" key="4">
    <source>
        <dbReference type="ARBA" id="ARBA00023180"/>
    </source>
</evidence>
<comment type="caution">
    <text evidence="6">The sequence shown here is derived from an EMBL/GenBank/DDBJ whole genome shotgun (WGS) entry which is preliminary data.</text>
</comment>
<evidence type="ECO:0008006" key="8">
    <source>
        <dbReference type="Google" id="ProtNLM"/>
    </source>
</evidence>
<reference evidence="6" key="1">
    <citation type="journal article" date="2023" name="Plant J.">
        <title>Genome sequences and population genomics provide insights into the demographic history, inbreeding, and mutation load of two 'living fossil' tree species of Dipteronia.</title>
        <authorList>
            <person name="Feng Y."/>
            <person name="Comes H.P."/>
            <person name="Chen J."/>
            <person name="Zhu S."/>
            <person name="Lu R."/>
            <person name="Zhang X."/>
            <person name="Li P."/>
            <person name="Qiu J."/>
            <person name="Olsen K.M."/>
            <person name="Qiu Y."/>
        </authorList>
    </citation>
    <scope>NUCLEOTIDE SEQUENCE</scope>
    <source>
        <strain evidence="6">NBL</strain>
    </source>
</reference>
<keyword evidence="7" id="KW-1185">Reference proteome</keyword>
<sequence length="387" mass="43170">MSFCRALLAGFLILWCLSVSVSVSVSDDALLPPCEFPAIYNFGDSNSDTGGISAAFEPIQAPYGEGFFRKPAGRDSDGRLIIDFIAERLKLPYLSAYLNSLGANFRHGANFATGGSTIRKPNETIFEYGISPFFLDMQIKQFDQFKARTKDLYNQVNNESSGRDKLPKQEDFAKALYTFDIGQNDLSVGFRKMNFDQLRAAMPDIVNQLASAVQNIYQQGGRTFWIHNTGPIGCLPVNRFYNLNPAPGYVDQFGCVNDQNTMAVEFNRQLKERVIKLRAELSEAAITYVDVYAAKYGLISRTKNLGYADPLKVCCGYHEKYDHVWCGTKATINKTQVYGGSCKDPSKYVSWDGVHYTQAANLWVADLTHSGTLTDPPIPITHACHRQ</sequence>
<keyword evidence="3" id="KW-0378">Hydrolase</keyword>
<accession>A0AAD9ZKM3</accession>
<keyword evidence="2 5" id="KW-0732">Signal</keyword>
<evidence type="ECO:0000256" key="5">
    <source>
        <dbReference type="SAM" id="SignalP"/>
    </source>
</evidence>
<dbReference type="EMBL" id="JANJYJ010000010">
    <property type="protein sequence ID" value="KAK3183670.1"/>
    <property type="molecule type" value="Genomic_DNA"/>
</dbReference>
<keyword evidence="4" id="KW-0325">Glycoprotein</keyword>
<organism evidence="6 7">
    <name type="scientific">Dipteronia sinensis</name>
    <dbReference type="NCBI Taxonomy" id="43782"/>
    <lineage>
        <taxon>Eukaryota</taxon>
        <taxon>Viridiplantae</taxon>
        <taxon>Streptophyta</taxon>
        <taxon>Embryophyta</taxon>
        <taxon>Tracheophyta</taxon>
        <taxon>Spermatophyta</taxon>
        <taxon>Magnoliopsida</taxon>
        <taxon>eudicotyledons</taxon>
        <taxon>Gunneridae</taxon>
        <taxon>Pentapetalae</taxon>
        <taxon>rosids</taxon>
        <taxon>malvids</taxon>
        <taxon>Sapindales</taxon>
        <taxon>Sapindaceae</taxon>
        <taxon>Hippocastanoideae</taxon>
        <taxon>Acereae</taxon>
        <taxon>Dipteronia</taxon>
    </lineage>
</organism>
<gene>
    <name evidence="6" type="ORF">Dsin_030956</name>
</gene>
<protein>
    <recommendedName>
        <fullName evidence="8">GDSL esterase/lipase</fullName>
    </recommendedName>
</protein>
<evidence type="ECO:0000313" key="7">
    <source>
        <dbReference type="Proteomes" id="UP001281410"/>
    </source>
</evidence>
<dbReference type="InterPro" id="IPR036514">
    <property type="entry name" value="SGNH_hydro_sf"/>
</dbReference>
<feature type="signal peptide" evidence="5">
    <location>
        <begin position="1"/>
        <end position="22"/>
    </location>
</feature>
<dbReference type="InterPro" id="IPR035669">
    <property type="entry name" value="SGNH_plant_lipase-like"/>
</dbReference>
<dbReference type="SUPFAM" id="SSF52266">
    <property type="entry name" value="SGNH hydrolase"/>
    <property type="match status" value="1"/>
</dbReference>
<comment type="similarity">
    <text evidence="1">Belongs to the 'GDSL' lipolytic enzyme family.</text>
</comment>
<dbReference type="GO" id="GO:0016788">
    <property type="term" value="F:hydrolase activity, acting on ester bonds"/>
    <property type="evidence" value="ECO:0007669"/>
    <property type="project" value="InterPro"/>
</dbReference>
<name>A0AAD9ZKM3_9ROSI</name>
<dbReference type="PANTHER" id="PTHR22835">
    <property type="entry name" value="ZINC FINGER FYVE DOMAIN CONTAINING PROTEIN"/>
    <property type="match status" value="1"/>
</dbReference>
<evidence type="ECO:0000256" key="1">
    <source>
        <dbReference type="ARBA" id="ARBA00008668"/>
    </source>
</evidence>